<evidence type="ECO:0000256" key="3">
    <source>
        <dbReference type="ARBA" id="ARBA00022723"/>
    </source>
</evidence>
<dbReference type="RefSeq" id="WP_150439228.1">
    <property type="nucleotide sequence ID" value="NZ_VYKL01000014.1"/>
</dbReference>
<name>A0A5J5HYD9_9BACI</name>
<dbReference type="InterPro" id="IPR002328">
    <property type="entry name" value="ADH_Zn_CS"/>
</dbReference>
<gene>
    <name evidence="9" type="ORF">F4V44_06700</name>
</gene>
<dbReference type="EMBL" id="VYKL01000014">
    <property type="protein sequence ID" value="KAA9027000.1"/>
    <property type="molecule type" value="Genomic_DNA"/>
</dbReference>
<dbReference type="Gene3D" id="3.40.50.720">
    <property type="entry name" value="NAD(P)-binding Rossmann-like Domain"/>
    <property type="match status" value="1"/>
</dbReference>
<accession>A0A5J5HYD9</accession>
<comment type="cofactor">
    <cofactor evidence="1 7">
        <name>Zn(2+)</name>
        <dbReference type="ChEBI" id="CHEBI:29105"/>
    </cofactor>
</comment>
<evidence type="ECO:0000256" key="2">
    <source>
        <dbReference type="ARBA" id="ARBA00008072"/>
    </source>
</evidence>
<evidence type="ECO:0000256" key="4">
    <source>
        <dbReference type="ARBA" id="ARBA00022833"/>
    </source>
</evidence>
<dbReference type="FunFam" id="3.40.50.720:FF:000068">
    <property type="entry name" value="Sorbitol dehydrogenase"/>
    <property type="match status" value="1"/>
</dbReference>
<dbReference type="SMART" id="SM00829">
    <property type="entry name" value="PKS_ER"/>
    <property type="match status" value="1"/>
</dbReference>
<evidence type="ECO:0000256" key="5">
    <source>
        <dbReference type="ARBA" id="ARBA00023002"/>
    </source>
</evidence>
<protein>
    <submittedName>
        <fullName evidence="9">2,3-butanediol dehydrogenase</fullName>
    </submittedName>
</protein>
<dbReference type="Proteomes" id="UP000326671">
    <property type="component" value="Unassembled WGS sequence"/>
</dbReference>
<keyword evidence="4 7" id="KW-0862">Zinc</keyword>
<dbReference type="SUPFAM" id="SSF50129">
    <property type="entry name" value="GroES-like"/>
    <property type="match status" value="1"/>
</dbReference>
<keyword evidence="6" id="KW-0520">NAD</keyword>
<dbReference type="CDD" id="cd08233">
    <property type="entry name" value="butanediol_DH_like"/>
    <property type="match status" value="1"/>
</dbReference>
<dbReference type="InterPro" id="IPR020843">
    <property type="entry name" value="ER"/>
</dbReference>
<keyword evidence="10" id="KW-1185">Reference proteome</keyword>
<sequence>MKAARWHGLKDIRVEEVEEPVVSEGMVKIEVEWGGICGSDLHEYVSGPMTIPVKEPHPLTGQLAPVILGHEFAGRVVEIGERVSNVQIGDRVTVEPVLTCGTCIHCQSGRYNLCPKLGFHGLTSNGGGFSEYTTVPAQLVHKLPDNMSFEEGAVVEPAAVAVYAVRQSGLKVGDTCAVFGAGPIGLLLIQAAKAAGASKIIAVEVSESRLTKAEALGATHLINPKTDKTVDMIHHITGNRGVDVSYEAAGVEASFLEAIESVKPDGETVIVSLWENPVSFNPNLLVLKERKIRSSCAYRHVFPEVISLIASGKINAKGLISKKVTLDQIVEEGFNTLLTDKSHSKILVTPKSENMN</sequence>
<evidence type="ECO:0000313" key="9">
    <source>
        <dbReference type="EMBL" id="KAA9027000.1"/>
    </source>
</evidence>
<feature type="domain" description="Enoyl reductase (ER)" evidence="8">
    <location>
        <begin position="8"/>
        <end position="348"/>
    </location>
</feature>
<keyword evidence="3 7" id="KW-0479">Metal-binding</keyword>
<dbReference type="Pfam" id="PF08240">
    <property type="entry name" value="ADH_N"/>
    <property type="match status" value="1"/>
</dbReference>
<dbReference type="PANTHER" id="PTHR43161:SF26">
    <property type="entry name" value="GALACTITOL 1-PHOSPHATE 5-DEHYDROGENASE"/>
    <property type="match status" value="1"/>
</dbReference>
<reference evidence="9 10" key="1">
    <citation type="submission" date="2019-09" db="EMBL/GenBank/DDBJ databases">
        <title>Whole genome sequences of isolates from the Mars Exploration Rovers.</title>
        <authorList>
            <person name="Seuylemezian A."/>
            <person name="Vaishampayan P."/>
        </authorList>
    </citation>
    <scope>NUCLEOTIDE SEQUENCE [LARGE SCALE GENOMIC DNA]</scope>
    <source>
        <strain evidence="9 10">MER_TA_151</strain>
    </source>
</reference>
<evidence type="ECO:0000313" key="10">
    <source>
        <dbReference type="Proteomes" id="UP000326671"/>
    </source>
</evidence>
<dbReference type="GO" id="GO:0000721">
    <property type="term" value="F:(R,R)-butanediol dehydrogenase activity"/>
    <property type="evidence" value="ECO:0007669"/>
    <property type="project" value="TreeGrafter"/>
</dbReference>
<dbReference type="InterPro" id="IPR011032">
    <property type="entry name" value="GroES-like_sf"/>
</dbReference>
<evidence type="ECO:0000256" key="1">
    <source>
        <dbReference type="ARBA" id="ARBA00001947"/>
    </source>
</evidence>
<dbReference type="GO" id="GO:0008270">
    <property type="term" value="F:zinc ion binding"/>
    <property type="evidence" value="ECO:0007669"/>
    <property type="project" value="InterPro"/>
</dbReference>
<evidence type="ECO:0000256" key="7">
    <source>
        <dbReference type="RuleBase" id="RU361277"/>
    </source>
</evidence>
<dbReference type="PANTHER" id="PTHR43161">
    <property type="entry name" value="SORBITOL DEHYDROGENASE"/>
    <property type="match status" value="1"/>
</dbReference>
<dbReference type="Pfam" id="PF00107">
    <property type="entry name" value="ADH_zinc_N"/>
    <property type="match status" value="1"/>
</dbReference>
<dbReference type="OrthoDB" id="9770238at2"/>
<dbReference type="InterPro" id="IPR013149">
    <property type="entry name" value="ADH-like_C"/>
</dbReference>
<organism evidence="9 10">
    <name type="scientific">Niallia endozanthoxylica</name>
    <dbReference type="NCBI Taxonomy" id="2036016"/>
    <lineage>
        <taxon>Bacteria</taxon>
        <taxon>Bacillati</taxon>
        <taxon>Bacillota</taxon>
        <taxon>Bacilli</taxon>
        <taxon>Bacillales</taxon>
        <taxon>Bacillaceae</taxon>
        <taxon>Niallia</taxon>
    </lineage>
</organism>
<comment type="caution">
    <text evidence="9">The sequence shown here is derived from an EMBL/GenBank/DDBJ whole genome shotgun (WGS) entry which is preliminary data.</text>
</comment>
<dbReference type="InterPro" id="IPR036291">
    <property type="entry name" value="NAD(P)-bd_dom_sf"/>
</dbReference>
<dbReference type="InterPro" id="IPR013154">
    <property type="entry name" value="ADH-like_N"/>
</dbReference>
<evidence type="ECO:0000259" key="8">
    <source>
        <dbReference type="SMART" id="SM00829"/>
    </source>
</evidence>
<evidence type="ECO:0000256" key="6">
    <source>
        <dbReference type="ARBA" id="ARBA00023027"/>
    </source>
</evidence>
<keyword evidence="5" id="KW-0560">Oxidoreductase</keyword>
<dbReference type="PROSITE" id="PS00059">
    <property type="entry name" value="ADH_ZINC"/>
    <property type="match status" value="1"/>
</dbReference>
<proteinExistence type="inferred from homology"/>
<dbReference type="SUPFAM" id="SSF51735">
    <property type="entry name" value="NAD(P)-binding Rossmann-fold domains"/>
    <property type="match status" value="1"/>
</dbReference>
<comment type="similarity">
    <text evidence="2 7">Belongs to the zinc-containing alcohol dehydrogenase family.</text>
</comment>
<dbReference type="AlphaFoldDB" id="A0A5J5HYD9"/>
<dbReference type="Gene3D" id="3.90.180.10">
    <property type="entry name" value="Medium-chain alcohol dehydrogenases, catalytic domain"/>
    <property type="match status" value="1"/>
</dbReference>